<gene>
    <name evidence="7" type="primary">hxsC</name>
    <name evidence="7" type="ORF">MYF79_26360</name>
</gene>
<evidence type="ECO:0000313" key="8">
    <source>
        <dbReference type="Proteomes" id="UP000830198"/>
    </source>
</evidence>
<feature type="domain" description="Radical SAM core" evidence="6">
    <location>
        <begin position="89"/>
        <end position="315"/>
    </location>
</feature>
<dbReference type="Proteomes" id="UP000830198">
    <property type="component" value="Chromosome"/>
</dbReference>
<dbReference type="SUPFAM" id="SSF102114">
    <property type="entry name" value="Radical SAM enzymes"/>
    <property type="match status" value="1"/>
</dbReference>
<dbReference type="PANTHER" id="PTHR11228:SF7">
    <property type="entry name" value="PQQA PEPTIDE CYCLASE"/>
    <property type="match status" value="1"/>
</dbReference>
<reference evidence="7 8" key="1">
    <citation type="submission" date="2022-04" db="EMBL/GenBank/DDBJ databases">
        <title>The arsenic-methylating capacity of Chitinophaga filiformis YT5 during chitin decomposition.</title>
        <authorList>
            <person name="Chen G."/>
            <person name="Liang Y."/>
        </authorList>
    </citation>
    <scope>NUCLEOTIDE SEQUENCE [LARGE SCALE GENOMIC DNA]</scope>
    <source>
        <strain evidence="7 8">YT5</strain>
    </source>
</reference>
<keyword evidence="2" id="KW-0949">S-adenosyl-L-methionine</keyword>
<dbReference type="SFLD" id="SFLDS00029">
    <property type="entry name" value="Radical_SAM"/>
    <property type="match status" value="1"/>
</dbReference>
<dbReference type="SFLD" id="SFLDG01103">
    <property type="entry name" value="Uncharacterised_Radical_SAM_Su"/>
    <property type="match status" value="1"/>
</dbReference>
<keyword evidence="5" id="KW-0411">Iron-sulfur</keyword>
<protein>
    <submittedName>
        <fullName evidence="7">His-Xaa-Ser system radical SAM maturase HxsC</fullName>
    </submittedName>
</protein>
<dbReference type="InterPro" id="IPR024032">
    <property type="entry name" value="rSAM_paired_HxsC"/>
</dbReference>
<accession>A0ABY4HZX1</accession>
<dbReference type="InterPro" id="IPR007197">
    <property type="entry name" value="rSAM"/>
</dbReference>
<dbReference type="Pfam" id="PF04055">
    <property type="entry name" value="Radical_SAM"/>
    <property type="match status" value="1"/>
</dbReference>
<organism evidence="7 8">
    <name type="scientific">Chitinophaga filiformis</name>
    <name type="common">Myxococcus filiformis</name>
    <name type="synonym">Flexibacter filiformis</name>
    <dbReference type="NCBI Taxonomy" id="104663"/>
    <lineage>
        <taxon>Bacteria</taxon>
        <taxon>Pseudomonadati</taxon>
        <taxon>Bacteroidota</taxon>
        <taxon>Chitinophagia</taxon>
        <taxon>Chitinophagales</taxon>
        <taxon>Chitinophagaceae</taxon>
        <taxon>Chitinophaga</taxon>
    </lineage>
</organism>
<evidence type="ECO:0000256" key="5">
    <source>
        <dbReference type="ARBA" id="ARBA00023014"/>
    </source>
</evidence>
<evidence type="ECO:0000313" key="7">
    <source>
        <dbReference type="EMBL" id="UPK68483.1"/>
    </source>
</evidence>
<evidence type="ECO:0000256" key="2">
    <source>
        <dbReference type="ARBA" id="ARBA00022691"/>
    </source>
</evidence>
<comment type="cofactor">
    <cofactor evidence="1">
        <name>[4Fe-4S] cluster</name>
        <dbReference type="ChEBI" id="CHEBI:49883"/>
    </cofactor>
</comment>
<dbReference type="RefSeq" id="WP_247810877.1">
    <property type="nucleotide sequence ID" value="NZ_CP095855.1"/>
</dbReference>
<keyword evidence="8" id="KW-1185">Reference proteome</keyword>
<dbReference type="InterPro" id="IPR050377">
    <property type="entry name" value="Radical_SAM_PqqE_MftC-like"/>
</dbReference>
<dbReference type="PROSITE" id="PS51918">
    <property type="entry name" value="RADICAL_SAM"/>
    <property type="match status" value="1"/>
</dbReference>
<dbReference type="Gene3D" id="3.20.20.70">
    <property type="entry name" value="Aldolase class I"/>
    <property type="match status" value="1"/>
</dbReference>
<dbReference type="SFLD" id="SFLDG01067">
    <property type="entry name" value="SPASM/twitch_domain_containing"/>
    <property type="match status" value="1"/>
</dbReference>
<dbReference type="EMBL" id="CP095855">
    <property type="protein sequence ID" value="UPK68483.1"/>
    <property type="molecule type" value="Genomic_DNA"/>
</dbReference>
<keyword evidence="4" id="KW-0408">Iron</keyword>
<dbReference type="PANTHER" id="PTHR11228">
    <property type="entry name" value="RADICAL SAM DOMAIN PROTEIN"/>
    <property type="match status" value="1"/>
</dbReference>
<keyword evidence="3" id="KW-0479">Metal-binding</keyword>
<dbReference type="CDD" id="cd01335">
    <property type="entry name" value="Radical_SAM"/>
    <property type="match status" value="1"/>
</dbReference>
<dbReference type="InterPro" id="IPR058240">
    <property type="entry name" value="rSAM_sf"/>
</dbReference>
<name>A0ABY4HZX1_CHIFI</name>
<dbReference type="NCBIfam" id="TIGR03977">
    <property type="entry name" value="rSAM_pair_HxsC"/>
    <property type="match status" value="1"/>
</dbReference>
<evidence type="ECO:0000256" key="1">
    <source>
        <dbReference type="ARBA" id="ARBA00001966"/>
    </source>
</evidence>
<evidence type="ECO:0000259" key="6">
    <source>
        <dbReference type="PROSITE" id="PS51918"/>
    </source>
</evidence>
<proteinExistence type="predicted"/>
<dbReference type="InterPro" id="IPR013785">
    <property type="entry name" value="Aldolase_TIM"/>
</dbReference>
<sequence>MLLKTKGIPNHLDSLIVGRVTYSGNGPSEILISSDALQTDHPKYKAILSTDVPLFTSMRGVFSIPDLSHLCEGDIVGIHSDGVVNTLYRINSFHNFLLFTERCNSNCLMCSQPPRDKDDTNYLFSLHSQTIPLIPKDCPELGITGGEPTLLGDRYFTLLELLKEELPNTEIHCLTNGRSFAWPNIANRLGDMEYSRMMLGIPIYSDYSAQHDYIVQAKDAFNQTVKGLYNLAKRNVRIELRIVLHQQTIPRLLKLAKFIYRNLPFAEHVTFMGLEHQGYTPFNINKLWIDPLDYNNELSESVTYLADMGMNVSIYNAQLCITPRNVWQYTRKSISDWKNIYHDECTKCSVRDNCGGFFASGILKHSRGISAIL</sequence>
<evidence type="ECO:0000256" key="3">
    <source>
        <dbReference type="ARBA" id="ARBA00022723"/>
    </source>
</evidence>
<evidence type="ECO:0000256" key="4">
    <source>
        <dbReference type="ARBA" id="ARBA00023004"/>
    </source>
</evidence>